<comment type="caution">
    <text evidence="4">The sequence shown here is derived from an EMBL/GenBank/DDBJ whole genome shotgun (WGS) entry which is preliminary data.</text>
</comment>
<dbReference type="InterPro" id="IPR021949">
    <property type="entry name" value="DUF3566_TM"/>
</dbReference>
<name>A0A956M2S2_UNCEI</name>
<reference evidence="4" key="1">
    <citation type="submission" date="2020-04" db="EMBL/GenBank/DDBJ databases">
        <authorList>
            <person name="Zhang T."/>
        </authorList>
    </citation>
    <scope>NUCLEOTIDE SEQUENCE</scope>
    <source>
        <strain evidence="4">HKST-UBA01</strain>
    </source>
</reference>
<feature type="non-terminal residue" evidence="4">
    <location>
        <position position="1"/>
    </location>
</feature>
<dbReference type="EMBL" id="JAGQHR010001041">
    <property type="protein sequence ID" value="MCA9730200.1"/>
    <property type="molecule type" value="Genomic_DNA"/>
</dbReference>
<evidence type="ECO:0000259" key="3">
    <source>
        <dbReference type="Pfam" id="PF12089"/>
    </source>
</evidence>
<gene>
    <name evidence="4" type="ORF">KC729_21125</name>
</gene>
<feature type="compositionally biased region" description="Low complexity" evidence="1">
    <location>
        <begin position="143"/>
        <end position="157"/>
    </location>
</feature>
<feature type="compositionally biased region" description="Basic and acidic residues" evidence="1">
    <location>
        <begin position="215"/>
        <end position="229"/>
    </location>
</feature>
<dbReference type="Proteomes" id="UP000697710">
    <property type="component" value="Unassembled WGS sequence"/>
</dbReference>
<keyword evidence="2" id="KW-0472">Membrane</keyword>
<evidence type="ECO:0000313" key="4">
    <source>
        <dbReference type="EMBL" id="MCA9730200.1"/>
    </source>
</evidence>
<proteinExistence type="predicted"/>
<keyword evidence="2" id="KW-0812">Transmembrane</keyword>
<feature type="compositionally biased region" description="Pro residues" evidence="1">
    <location>
        <begin position="200"/>
        <end position="210"/>
    </location>
</feature>
<feature type="transmembrane region" description="Helical" evidence="2">
    <location>
        <begin position="79"/>
        <end position="100"/>
    </location>
</feature>
<organism evidence="4 5">
    <name type="scientific">Eiseniibacteriota bacterium</name>
    <dbReference type="NCBI Taxonomy" id="2212470"/>
    <lineage>
        <taxon>Bacteria</taxon>
        <taxon>Candidatus Eiseniibacteriota</taxon>
    </lineage>
</organism>
<evidence type="ECO:0000313" key="5">
    <source>
        <dbReference type="Proteomes" id="UP000697710"/>
    </source>
</evidence>
<dbReference type="Pfam" id="PF12089">
    <property type="entry name" value="DUF3566"/>
    <property type="match status" value="1"/>
</dbReference>
<reference evidence="4" key="2">
    <citation type="journal article" date="2021" name="Microbiome">
        <title>Successional dynamics and alternative stable states in a saline activated sludge microbial community over 9 years.</title>
        <authorList>
            <person name="Wang Y."/>
            <person name="Ye J."/>
            <person name="Ju F."/>
            <person name="Liu L."/>
            <person name="Boyd J.A."/>
            <person name="Deng Y."/>
            <person name="Parks D.H."/>
            <person name="Jiang X."/>
            <person name="Yin X."/>
            <person name="Woodcroft B.J."/>
            <person name="Tyson G.W."/>
            <person name="Hugenholtz P."/>
            <person name="Polz M.F."/>
            <person name="Zhang T."/>
        </authorList>
    </citation>
    <scope>NUCLEOTIDE SEQUENCE</scope>
    <source>
        <strain evidence="4">HKST-UBA01</strain>
    </source>
</reference>
<feature type="region of interest" description="Disordered" evidence="1">
    <location>
        <begin position="136"/>
        <end position="229"/>
    </location>
</feature>
<feature type="compositionally biased region" description="Basic and acidic residues" evidence="1">
    <location>
        <begin position="158"/>
        <end position="172"/>
    </location>
</feature>
<dbReference type="AlphaFoldDB" id="A0A956M2S2"/>
<feature type="domain" description="DUF3566" evidence="3">
    <location>
        <begin position="22"/>
        <end position="127"/>
    </location>
</feature>
<protein>
    <submittedName>
        <fullName evidence="4">DUF3566 domain-containing protein</fullName>
    </submittedName>
</protein>
<evidence type="ECO:0000256" key="2">
    <source>
        <dbReference type="SAM" id="Phobius"/>
    </source>
</evidence>
<evidence type="ECO:0000256" key="1">
    <source>
        <dbReference type="SAM" id="MobiDB-lite"/>
    </source>
</evidence>
<sequence length="229" mass="23419">RSSVLGCFASRKWTNPHEGGSVKHHVRRIGVLSAAKIAFFAYWALGIVMTVFYGGFFALLSLVDPGQIDRDFGEMSRVVGGLGALMVLLLGFLVSILYAVMGAAGTALGAVGYNVLARFLGGVELELDASPEDAIGGSGAGASGPTAPTAYAGAAQGDRGEVVWTEVKRPDAGSEGGAIPSRSVSDVAPGDAILGDDSGPTPPPAPPRPAMPDSRPGEADPDARWKPNS</sequence>
<feature type="transmembrane region" description="Helical" evidence="2">
    <location>
        <begin position="37"/>
        <end position="59"/>
    </location>
</feature>
<keyword evidence="2" id="KW-1133">Transmembrane helix</keyword>
<accession>A0A956M2S2</accession>